<dbReference type="PANTHER" id="PTHR34883:SF15">
    <property type="entry name" value="EXTRACELLULAR SERINE-RICH PROTEIN"/>
    <property type="match status" value="1"/>
</dbReference>
<proteinExistence type="predicted"/>
<keyword evidence="2" id="KW-1133">Transmembrane helix</keyword>
<accession>A0AAD7BCE4</accession>
<dbReference type="CDD" id="cd00920">
    <property type="entry name" value="Cupredoxin"/>
    <property type="match status" value="2"/>
</dbReference>
<keyword evidence="4" id="KW-1185">Reference proteome</keyword>
<evidence type="ECO:0000313" key="3">
    <source>
        <dbReference type="EMBL" id="KAJ7616514.1"/>
    </source>
</evidence>
<comment type="caution">
    <text evidence="3">The sequence shown here is derived from an EMBL/GenBank/DDBJ whole genome shotgun (WGS) entry which is preliminary data.</text>
</comment>
<gene>
    <name evidence="3" type="ORF">FB45DRAFT_992818</name>
</gene>
<feature type="compositionally biased region" description="Low complexity" evidence="1">
    <location>
        <begin position="194"/>
        <end position="212"/>
    </location>
</feature>
<dbReference type="EMBL" id="JARKIF010000022">
    <property type="protein sequence ID" value="KAJ7616514.1"/>
    <property type="molecule type" value="Genomic_DNA"/>
</dbReference>
<evidence type="ECO:0000256" key="2">
    <source>
        <dbReference type="SAM" id="Phobius"/>
    </source>
</evidence>
<dbReference type="SUPFAM" id="SSF49503">
    <property type="entry name" value="Cupredoxins"/>
    <property type="match status" value="3"/>
</dbReference>
<organism evidence="3 4">
    <name type="scientific">Roridomyces roridus</name>
    <dbReference type="NCBI Taxonomy" id="1738132"/>
    <lineage>
        <taxon>Eukaryota</taxon>
        <taxon>Fungi</taxon>
        <taxon>Dikarya</taxon>
        <taxon>Basidiomycota</taxon>
        <taxon>Agaricomycotina</taxon>
        <taxon>Agaricomycetes</taxon>
        <taxon>Agaricomycetidae</taxon>
        <taxon>Agaricales</taxon>
        <taxon>Marasmiineae</taxon>
        <taxon>Mycenaceae</taxon>
        <taxon>Roridomyces</taxon>
    </lineage>
</organism>
<feature type="transmembrane region" description="Helical" evidence="2">
    <location>
        <begin position="18"/>
        <end position="35"/>
    </location>
</feature>
<reference evidence="3" key="1">
    <citation type="submission" date="2023-03" db="EMBL/GenBank/DDBJ databases">
        <title>Massive genome expansion in bonnet fungi (Mycena s.s.) driven by repeated elements and novel gene families across ecological guilds.</title>
        <authorList>
            <consortium name="Lawrence Berkeley National Laboratory"/>
            <person name="Harder C.B."/>
            <person name="Miyauchi S."/>
            <person name="Viragh M."/>
            <person name="Kuo A."/>
            <person name="Thoen E."/>
            <person name="Andreopoulos B."/>
            <person name="Lu D."/>
            <person name="Skrede I."/>
            <person name="Drula E."/>
            <person name="Henrissat B."/>
            <person name="Morin E."/>
            <person name="Kohler A."/>
            <person name="Barry K."/>
            <person name="LaButti K."/>
            <person name="Morin E."/>
            <person name="Salamov A."/>
            <person name="Lipzen A."/>
            <person name="Mereny Z."/>
            <person name="Hegedus B."/>
            <person name="Baldrian P."/>
            <person name="Stursova M."/>
            <person name="Weitz H."/>
            <person name="Taylor A."/>
            <person name="Grigoriev I.V."/>
            <person name="Nagy L.G."/>
            <person name="Martin F."/>
            <person name="Kauserud H."/>
        </authorList>
    </citation>
    <scope>NUCLEOTIDE SEQUENCE</scope>
    <source>
        <strain evidence="3">9284</strain>
    </source>
</reference>
<dbReference type="PANTHER" id="PTHR34883">
    <property type="entry name" value="SERINE-RICH PROTEIN, PUTATIVE-RELATED-RELATED"/>
    <property type="match status" value="1"/>
</dbReference>
<evidence type="ECO:0000313" key="4">
    <source>
        <dbReference type="Proteomes" id="UP001221142"/>
    </source>
</evidence>
<feature type="transmembrane region" description="Helical" evidence="2">
    <location>
        <begin position="47"/>
        <end position="70"/>
    </location>
</feature>
<keyword evidence="2" id="KW-0812">Transmembrane</keyword>
<dbReference type="InterPro" id="IPR052953">
    <property type="entry name" value="Ser-rich/MCO-related"/>
</dbReference>
<feature type="region of interest" description="Disordered" evidence="1">
    <location>
        <begin position="490"/>
        <end position="510"/>
    </location>
</feature>
<dbReference type="InterPro" id="IPR008972">
    <property type="entry name" value="Cupredoxin"/>
</dbReference>
<dbReference type="Gene3D" id="2.60.40.420">
    <property type="entry name" value="Cupredoxins - blue copper proteins"/>
    <property type="match status" value="3"/>
</dbReference>
<sequence>MNRNDVHPHQQPPPFCPTIYTLCQSFHFFILFQLLSSSSCSLSRALFFFFATMAFTCLSYAIALLAPALLVQSAKILVDVGPDNQLIFSPSNVTALAGDEITFQFQSKNHSVTQSSFADPCTPLPGGVDSGFQPVAPNATAVPEFSLTLNNASTPLFFFSAQDAIESECQQGMVFTVNANPDSDKSFAAFQANAEASGSSGSESTAPPAASSSSGAEILVTVGGNNQLAFVPPNITAQAGDTITFQFESKNHSVTQSSFASPCTPLAGGVDSGFQPVAPNASAFTQFSLTLNNASTPLFFFSAQDAVESECQQGMVFTINADPNSDKSFAAFQANAEASGSAQSSSNAGTATSGAQDILIQVGPGNQLVFNPSNITAQVGDNVAFQFLSGNHSITQSSFADPCTPLASGAVDSGFQPVAANATQIPQFSFSVTNASTPLFFFSKQTAPVNECQQGMVFAINANPISDKSFAAFQANAEASAPAPAAVAKGKKVKAQKKKTARAHARDFSG</sequence>
<dbReference type="AlphaFoldDB" id="A0AAD7BCE4"/>
<evidence type="ECO:0000256" key="1">
    <source>
        <dbReference type="SAM" id="MobiDB-lite"/>
    </source>
</evidence>
<protein>
    <submittedName>
        <fullName evidence="3">Uncharacterized protein</fullName>
    </submittedName>
</protein>
<feature type="region of interest" description="Disordered" evidence="1">
    <location>
        <begin position="192"/>
        <end position="212"/>
    </location>
</feature>
<keyword evidence="2" id="KW-0472">Membrane</keyword>
<name>A0AAD7BCE4_9AGAR</name>
<feature type="compositionally biased region" description="Basic residues" evidence="1">
    <location>
        <begin position="490"/>
        <end position="503"/>
    </location>
</feature>
<dbReference type="Proteomes" id="UP001221142">
    <property type="component" value="Unassembled WGS sequence"/>
</dbReference>